<dbReference type="InterPro" id="IPR029058">
    <property type="entry name" value="AB_hydrolase_fold"/>
</dbReference>
<dbReference type="EMBL" id="QRAS01000003">
    <property type="protein sequence ID" value="RDL05259.1"/>
    <property type="molecule type" value="Genomic_DNA"/>
</dbReference>
<gene>
    <name evidence="1" type="ORF">DFP99_1208</name>
</gene>
<dbReference type="Pfam" id="PF12146">
    <property type="entry name" value="Hydrolase_4"/>
    <property type="match status" value="1"/>
</dbReference>
<protein>
    <submittedName>
        <fullName evidence="1">Uncharacterized protein</fullName>
    </submittedName>
</protein>
<accession>A0A288QV58</accession>
<reference evidence="1 2" key="1">
    <citation type="submission" date="2018-07" db="EMBL/GenBank/DDBJ databases">
        <title>Genomic Encyclopedia of Type Strains, Phase III (KMG-III): the genomes of soil and plant-associated and newly described type strains.</title>
        <authorList>
            <person name="Whitman W."/>
        </authorList>
    </citation>
    <scope>NUCLEOTIDE SEQUENCE [LARGE SCALE GENOMIC DNA]</scope>
    <source>
        <strain evidence="1 2">CECT 7031</strain>
    </source>
</reference>
<dbReference type="Proteomes" id="UP000254912">
    <property type="component" value="Unassembled WGS sequence"/>
</dbReference>
<dbReference type="AlphaFoldDB" id="A0A288QV58"/>
<dbReference type="GeneID" id="94546585"/>
<dbReference type="InterPro" id="IPR052920">
    <property type="entry name" value="DNA-binding_regulatory"/>
</dbReference>
<dbReference type="PANTHER" id="PTHR43358">
    <property type="entry name" value="ALPHA/BETA-HYDROLASE"/>
    <property type="match status" value="1"/>
</dbReference>
<proteinExistence type="predicted"/>
<evidence type="ECO:0000313" key="2">
    <source>
        <dbReference type="Proteomes" id="UP000254912"/>
    </source>
</evidence>
<keyword evidence="2" id="KW-1185">Reference proteome</keyword>
<dbReference type="RefSeq" id="WP_070230581.1">
    <property type="nucleotide sequence ID" value="NZ_BJYO01000005.1"/>
</dbReference>
<sequence>MMKRKQPWSRARKIWTSLTAIILVLAVLTAGVGYYFFTVAVVRSDKSFITGRAISKGKPLYVEQQAFLTASKTTWHLTAQDGTKLVGNYWKADKPTTKTVLVVHGFGVDHVAMAPYGTLFHKMGYNVLLPDNRAAGKSGGKYIGYGYLEAKDMRQWIQKIIKHNGQQSEIVVMGASLGGATTMTLSGMNTPTQVKAFIEDAGYSSTYAELFHEAQDMYHLPYLVAWPLIHVVSIYAKILAGYSIGQATPTDYLAKNHKPMLFIHGGNDTFVPTAFLNQNYNATKGIREKYKVPGAAHVQSYATNPTKYQAKVAKFLAKYFK</sequence>
<dbReference type="Gene3D" id="3.40.50.1820">
    <property type="entry name" value="alpha/beta hydrolase"/>
    <property type="match status" value="1"/>
</dbReference>
<dbReference type="PANTHER" id="PTHR43358:SF4">
    <property type="entry name" value="ALPHA_BETA HYDROLASE FOLD-1 DOMAIN-CONTAINING PROTEIN"/>
    <property type="match status" value="1"/>
</dbReference>
<dbReference type="InterPro" id="IPR022742">
    <property type="entry name" value="Hydrolase_4"/>
</dbReference>
<dbReference type="SUPFAM" id="SSF53474">
    <property type="entry name" value="alpha/beta-Hydrolases"/>
    <property type="match status" value="1"/>
</dbReference>
<evidence type="ECO:0000313" key="1">
    <source>
        <dbReference type="EMBL" id="RDL05259.1"/>
    </source>
</evidence>
<dbReference type="KEGG" id="wso:WSWS_01400"/>
<organism evidence="1 2">
    <name type="scientific">Weissella soli</name>
    <dbReference type="NCBI Taxonomy" id="155866"/>
    <lineage>
        <taxon>Bacteria</taxon>
        <taxon>Bacillati</taxon>
        <taxon>Bacillota</taxon>
        <taxon>Bacilli</taxon>
        <taxon>Lactobacillales</taxon>
        <taxon>Lactobacillaceae</taxon>
        <taxon>Weissella</taxon>
    </lineage>
</organism>
<name>A0A288QV58_9LACO</name>
<comment type="caution">
    <text evidence="1">The sequence shown here is derived from an EMBL/GenBank/DDBJ whole genome shotgun (WGS) entry which is preliminary data.</text>
</comment>